<dbReference type="EMBL" id="BAAAHD010000094">
    <property type="protein sequence ID" value="GAA0599330.1"/>
    <property type="molecule type" value="Genomic_DNA"/>
</dbReference>
<evidence type="ECO:0000313" key="3">
    <source>
        <dbReference type="Proteomes" id="UP001501427"/>
    </source>
</evidence>
<keyword evidence="3" id="KW-1185">Reference proteome</keyword>
<comment type="caution">
    <text evidence="2">The sequence shown here is derived from an EMBL/GenBank/DDBJ whole genome shotgun (WGS) entry which is preliminary data.</text>
</comment>
<name>A0ABN1FWP8_9ACTN</name>
<feature type="compositionally biased region" description="Basic and acidic residues" evidence="1">
    <location>
        <begin position="208"/>
        <end position="218"/>
    </location>
</feature>
<feature type="region of interest" description="Disordered" evidence="1">
    <location>
        <begin position="1"/>
        <end position="125"/>
    </location>
</feature>
<sequence length="277" mass="28890">MTERGPFTGMRGAPDPAEPSNPGETRASGSGPPGTADLGAVRRTDAVIDSLAARRAAGSAAGSAARPHPGTETGRPRQAEESDPAVRLLRALIDDVDDPGCGSEAAPPPPPPSGPGPRRRGPRTIVALGVAGAVLASTGVAAAGSVADRATSAAPAPRPSAGTPGDAEPSARTDTDAGTYERPQPSALPPRPSPEPERAGPSTTPAETPEHRESERPRTRYPFPFGPRSPHPDYPATTVSAPASETESPTPERRRDLQKYEDRRRHSDKDPHRRYYD</sequence>
<protein>
    <submittedName>
        <fullName evidence="2">Uncharacterized protein</fullName>
    </submittedName>
</protein>
<organism evidence="2 3">
    <name type="scientific">Actinomadura livida</name>
    <dbReference type="NCBI Taxonomy" id="79909"/>
    <lineage>
        <taxon>Bacteria</taxon>
        <taxon>Bacillati</taxon>
        <taxon>Actinomycetota</taxon>
        <taxon>Actinomycetes</taxon>
        <taxon>Streptosporangiales</taxon>
        <taxon>Thermomonosporaceae</taxon>
        <taxon>Actinomadura</taxon>
    </lineage>
</organism>
<accession>A0ABN1FWP8</accession>
<gene>
    <name evidence="2" type="ORF">GCM10009546_71630</name>
</gene>
<proteinExistence type="predicted"/>
<dbReference type="Proteomes" id="UP001501427">
    <property type="component" value="Unassembled WGS sequence"/>
</dbReference>
<feature type="compositionally biased region" description="Low complexity" evidence="1">
    <location>
        <begin position="142"/>
        <end position="165"/>
    </location>
</feature>
<reference evidence="2 3" key="1">
    <citation type="journal article" date="2019" name="Int. J. Syst. Evol. Microbiol.">
        <title>The Global Catalogue of Microorganisms (GCM) 10K type strain sequencing project: providing services to taxonomists for standard genome sequencing and annotation.</title>
        <authorList>
            <consortium name="The Broad Institute Genomics Platform"/>
            <consortium name="The Broad Institute Genome Sequencing Center for Infectious Disease"/>
            <person name="Wu L."/>
            <person name="Ma J."/>
        </authorList>
    </citation>
    <scope>NUCLEOTIDE SEQUENCE [LARGE SCALE GENOMIC DNA]</scope>
    <source>
        <strain evidence="2 3">JCM 10667</strain>
    </source>
</reference>
<feature type="compositionally biased region" description="Polar residues" evidence="1">
    <location>
        <begin position="237"/>
        <end position="249"/>
    </location>
</feature>
<feature type="region of interest" description="Disordered" evidence="1">
    <location>
        <begin position="142"/>
        <end position="277"/>
    </location>
</feature>
<dbReference type="PRINTS" id="PR01217">
    <property type="entry name" value="PRICHEXTENSN"/>
</dbReference>
<feature type="compositionally biased region" description="Basic and acidic residues" evidence="1">
    <location>
        <begin position="250"/>
        <end position="277"/>
    </location>
</feature>
<feature type="compositionally biased region" description="Pro residues" evidence="1">
    <location>
        <begin position="106"/>
        <end position="115"/>
    </location>
</feature>
<evidence type="ECO:0000313" key="2">
    <source>
        <dbReference type="EMBL" id="GAA0599330.1"/>
    </source>
</evidence>
<feature type="compositionally biased region" description="Pro residues" evidence="1">
    <location>
        <begin position="224"/>
        <end position="233"/>
    </location>
</feature>
<evidence type="ECO:0000256" key="1">
    <source>
        <dbReference type="SAM" id="MobiDB-lite"/>
    </source>
</evidence>
<feature type="compositionally biased region" description="Low complexity" evidence="1">
    <location>
        <begin position="53"/>
        <end position="66"/>
    </location>
</feature>